<evidence type="ECO:0000256" key="2">
    <source>
        <dbReference type="ARBA" id="ARBA00023136"/>
    </source>
</evidence>
<evidence type="ECO:0000256" key="4">
    <source>
        <dbReference type="ARBA" id="ARBA00023288"/>
    </source>
</evidence>
<dbReference type="Gene3D" id="2.40.128.200">
    <property type="match status" value="1"/>
</dbReference>
<dbReference type="InterPro" id="IPR036328">
    <property type="entry name" value="MliC_sf"/>
</dbReference>
<keyword evidence="4" id="KW-0449">Lipoprotein</keyword>
<reference evidence="7 8" key="1">
    <citation type="submission" date="2018-06" db="EMBL/GenBank/DDBJ databases">
        <title>Three novel Pseudomonas species isolated from symptomatic oak.</title>
        <authorList>
            <person name="Bueno-Gonzalez V."/>
            <person name="Brady C."/>
        </authorList>
    </citation>
    <scope>NUCLEOTIDE SEQUENCE [LARGE SCALE GENOMIC DNA]</scope>
    <source>
        <strain evidence="7 8">P17C</strain>
    </source>
</reference>
<dbReference type="SUPFAM" id="SSF141488">
    <property type="entry name" value="YdhA-like"/>
    <property type="match status" value="1"/>
</dbReference>
<keyword evidence="8" id="KW-1185">Reference proteome</keyword>
<comment type="caution">
    <text evidence="7">The sequence shown here is derived from an EMBL/GenBank/DDBJ whole genome shotgun (WGS) entry which is preliminary data.</text>
</comment>
<keyword evidence="2" id="KW-0472">Membrane</keyword>
<organism evidence="7 8">
    <name type="scientific">Stutzerimonas kirkiae</name>
    <dbReference type="NCBI Taxonomy" id="2211392"/>
    <lineage>
        <taxon>Bacteria</taxon>
        <taxon>Pseudomonadati</taxon>
        <taxon>Pseudomonadota</taxon>
        <taxon>Gammaproteobacteria</taxon>
        <taxon>Pseudomonadales</taxon>
        <taxon>Pseudomonadaceae</taxon>
        <taxon>Stutzerimonas</taxon>
    </lineage>
</organism>
<gene>
    <name evidence="7" type="ORF">DNJ96_17645</name>
</gene>
<evidence type="ECO:0000256" key="5">
    <source>
        <dbReference type="SAM" id="SignalP"/>
    </source>
</evidence>
<dbReference type="EMBL" id="QJUP01000034">
    <property type="protein sequence ID" value="TBU89294.1"/>
    <property type="molecule type" value="Genomic_DNA"/>
</dbReference>
<protein>
    <recommendedName>
        <fullName evidence="6">C-type lysozyme inhibitor domain-containing protein</fullName>
    </recommendedName>
</protein>
<name>A0A4Q9QZ16_9GAMM</name>
<dbReference type="InterPro" id="IPR018660">
    <property type="entry name" value="MliC"/>
</dbReference>
<feature type="domain" description="C-type lysozyme inhibitor" evidence="6">
    <location>
        <begin position="29"/>
        <end position="96"/>
    </location>
</feature>
<accession>A0A4Q9QZ16</accession>
<evidence type="ECO:0000256" key="3">
    <source>
        <dbReference type="ARBA" id="ARBA00023139"/>
    </source>
</evidence>
<proteinExistence type="predicted"/>
<keyword evidence="3" id="KW-0564">Palmitate</keyword>
<feature type="chain" id="PRO_5020515224" description="C-type lysozyme inhibitor domain-containing protein" evidence="5">
    <location>
        <begin position="21"/>
        <end position="109"/>
    </location>
</feature>
<feature type="signal peptide" evidence="5">
    <location>
        <begin position="1"/>
        <end position="20"/>
    </location>
</feature>
<dbReference type="Pfam" id="PF09864">
    <property type="entry name" value="MliC"/>
    <property type="match status" value="1"/>
</dbReference>
<evidence type="ECO:0000256" key="1">
    <source>
        <dbReference type="ARBA" id="ARBA00022729"/>
    </source>
</evidence>
<dbReference type="OrthoDB" id="6980573at2"/>
<keyword evidence="1 5" id="KW-0732">Signal</keyword>
<dbReference type="PROSITE" id="PS51257">
    <property type="entry name" value="PROKAR_LIPOPROTEIN"/>
    <property type="match status" value="1"/>
</dbReference>
<evidence type="ECO:0000259" key="6">
    <source>
        <dbReference type="Pfam" id="PF09864"/>
    </source>
</evidence>
<evidence type="ECO:0000313" key="8">
    <source>
        <dbReference type="Proteomes" id="UP000292639"/>
    </source>
</evidence>
<dbReference type="AlphaFoldDB" id="A0A4Q9QZ16"/>
<dbReference type="Proteomes" id="UP000292639">
    <property type="component" value="Unassembled WGS sequence"/>
</dbReference>
<sequence>MRAIPLLALVLLAGCSHWQAGPDAPFVHWKCLSPNDIHWRYADTERRQVDLKLGNAAQVHRLQRAPSTLGSFYSDGVIAFHDKGGGALVYRLADDELLAHGCSASLINL</sequence>
<evidence type="ECO:0000313" key="7">
    <source>
        <dbReference type="EMBL" id="TBU89294.1"/>
    </source>
</evidence>